<comment type="subcellular location">
    <subcellularLocation>
        <location evidence="1">Cell membrane</location>
        <topology evidence="1">Multi-pass membrane protein</topology>
    </subcellularLocation>
</comment>
<evidence type="ECO:0000259" key="8">
    <source>
        <dbReference type="PROSITE" id="PS50893"/>
    </source>
</evidence>
<feature type="transmembrane region" description="Helical" evidence="7">
    <location>
        <begin position="68"/>
        <end position="88"/>
    </location>
</feature>
<feature type="transmembrane region" description="Helical" evidence="7">
    <location>
        <begin position="177"/>
        <end position="197"/>
    </location>
</feature>
<organism evidence="10 11">
    <name type="scientific">Actinopolymorpha pittospori</name>
    <dbReference type="NCBI Taxonomy" id="648752"/>
    <lineage>
        <taxon>Bacteria</taxon>
        <taxon>Bacillati</taxon>
        <taxon>Actinomycetota</taxon>
        <taxon>Actinomycetes</taxon>
        <taxon>Propionibacteriales</taxon>
        <taxon>Actinopolymorphaceae</taxon>
        <taxon>Actinopolymorpha</taxon>
    </lineage>
</organism>
<dbReference type="PROSITE" id="PS50929">
    <property type="entry name" value="ABC_TM1F"/>
    <property type="match status" value="1"/>
</dbReference>
<evidence type="ECO:0000259" key="9">
    <source>
        <dbReference type="PROSITE" id="PS50929"/>
    </source>
</evidence>
<sequence length="615" mass="64156">MSGATATGRGAHVGRRAEALRWLAGAARPELLRLLLAALLGSLALGASVGLVATAAWLISRATEQPPVVALTVAVVAVRTFGIGRGVLRYCERLVSHDAAFRVMARTRVRVYIDLERAAPAGLGRLRSGDVLARLVGDVEAVQNLLVRGLLPIGVAILTGAGCVIFLAALLPAAGGVLLAGLLLGGVGAPAAALITARRADRELAPARGALSGSVVEFLHGAADLTAHRAAQRWLDRLDDEDRHLTRLAQRGAAGAGVAAACTVAATGLTVVGELLVGVPALASGQLSGVTLAVLALTPLAAFEVTAPLPLAASELLRGMRAVDRLRALTELPHPAASDGVRPAPLGALTLDVRGLTVRWPGADAPALTDIDLCLRPGRRVAIVGESGAGKSTLVTALQGFLPTESGSIQLIGTDEAVDLADLEDGARRRVVAACAQDAHLFDSTIRSNLLIARPDATQDQVAGALDRARMWRWVGRQPRRLDTSVGERGVRLSGGERQRLMLARALLADPAVLLLDEPTAHLDDATASTLMRDLLVATQGRTTLLVTHRLAGLSLVDEIVVLSGGQVVQRGVPAELIQTDGPYRRMWLRSAAKEISSQDAPTMEISAARLNRPR</sequence>
<dbReference type="Proteomes" id="UP000638648">
    <property type="component" value="Unassembled WGS sequence"/>
</dbReference>
<evidence type="ECO:0000256" key="5">
    <source>
        <dbReference type="ARBA" id="ARBA00022989"/>
    </source>
</evidence>
<keyword evidence="5 7" id="KW-1133">Transmembrane helix</keyword>
<dbReference type="GO" id="GO:0016887">
    <property type="term" value="F:ATP hydrolysis activity"/>
    <property type="evidence" value="ECO:0007669"/>
    <property type="project" value="InterPro"/>
</dbReference>
<dbReference type="GO" id="GO:0140359">
    <property type="term" value="F:ABC-type transporter activity"/>
    <property type="evidence" value="ECO:0007669"/>
    <property type="project" value="InterPro"/>
</dbReference>
<feature type="transmembrane region" description="Helical" evidence="7">
    <location>
        <begin position="31"/>
        <end position="56"/>
    </location>
</feature>
<feature type="transmembrane region" description="Helical" evidence="7">
    <location>
        <begin position="253"/>
        <end position="272"/>
    </location>
</feature>
<feature type="transmembrane region" description="Helical" evidence="7">
    <location>
        <begin position="292"/>
        <end position="317"/>
    </location>
</feature>
<evidence type="ECO:0000256" key="1">
    <source>
        <dbReference type="ARBA" id="ARBA00004651"/>
    </source>
</evidence>
<accession>A0A927MV11</accession>
<dbReference type="SUPFAM" id="SSF90123">
    <property type="entry name" value="ABC transporter transmembrane region"/>
    <property type="match status" value="1"/>
</dbReference>
<reference evidence="10" key="1">
    <citation type="submission" date="2020-10" db="EMBL/GenBank/DDBJ databases">
        <title>Sequencing the genomes of 1000 actinobacteria strains.</title>
        <authorList>
            <person name="Klenk H.-P."/>
        </authorList>
    </citation>
    <scope>NUCLEOTIDE SEQUENCE</scope>
    <source>
        <strain evidence="10">DSM 45354</strain>
    </source>
</reference>
<feature type="domain" description="ABC transmembrane type-1" evidence="9">
    <location>
        <begin position="35"/>
        <end position="309"/>
    </location>
</feature>
<dbReference type="Gene3D" id="3.40.50.300">
    <property type="entry name" value="P-loop containing nucleotide triphosphate hydrolases"/>
    <property type="match status" value="1"/>
</dbReference>
<evidence type="ECO:0000256" key="3">
    <source>
        <dbReference type="ARBA" id="ARBA00022741"/>
    </source>
</evidence>
<protein>
    <submittedName>
        <fullName evidence="10">Thiol reductant ABC exporter CydC subunit</fullName>
    </submittedName>
</protein>
<evidence type="ECO:0000256" key="7">
    <source>
        <dbReference type="SAM" id="Phobius"/>
    </source>
</evidence>
<keyword evidence="11" id="KW-1185">Reference proteome</keyword>
<comment type="caution">
    <text evidence="10">The sequence shown here is derived from an EMBL/GenBank/DDBJ whole genome shotgun (WGS) entry which is preliminary data.</text>
</comment>
<feature type="domain" description="ABC transporter" evidence="8">
    <location>
        <begin position="351"/>
        <end position="590"/>
    </location>
</feature>
<dbReference type="SUPFAM" id="SSF52540">
    <property type="entry name" value="P-loop containing nucleoside triphosphate hydrolases"/>
    <property type="match status" value="1"/>
</dbReference>
<evidence type="ECO:0000313" key="11">
    <source>
        <dbReference type="Proteomes" id="UP000638648"/>
    </source>
</evidence>
<dbReference type="EMBL" id="JADBEM010000001">
    <property type="protein sequence ID" value="MBE1606734.1"/>
    <property type="molecule type" value="Genomic_DNA"/>
</dbReference>
<dbReference type="InterPro" id="IPR027417">
    <property type="entry name" value="P-loop_NTPase"/>
</dbReference>
<dbReference type="InterPro" id="IPR014223">
    <property type="entry name" value="ABC_CydC/D"/>
</dbReference>
<dbReference type="SMART" id="SM00382">
    <property type="entry name" value="AAA"/>
    <property type="match status" value="1"/>
</dbReference>
<gene>
    <name evidence="10" type="ORF">HEB94_003582</name>
</gene>
<dbReference type="InterPro" id="IPR003593">
    <property type="entry name" value="AAA+_ATPase"/>
</dbReference>
<evidence type="ECO:0000256" key="6">
    <source>
        <dbReference type="ARBA" id="ARBA00023136"/>
    </source>
</evidence>
<keyword evidence="6 7" id="KW-0472">Membrane</keyword>
<dbReference type="Gene3D" id="1.20.1560.10">
    <property type="entry name" value="ABC transporter type 1, transmembrane domain"/>
    <property type="match status" value="1"/>
</dbReference>
<evidence type="ECO:0000256" key="2">
    <source>
        <dbReference type="ARBA" id="ARBA00022692"/>
    </source>
</evidence>
<feature type="transmembrane region" description="Helical" evidence="7">
    <location>
        <begin position="150"/>
        <end position="171"/>
    </location>
</feature>
<dbReference type="PROSITE" id="PS50893">
    <property type="entry name" value="ABC_TRANSPORTER_2"/>
    <property type="match status" value="1"/>
</dbReference>
<keyword evidence="4" id="KW-0067">ATP-binding</keyword>
<dbReference type="AlphaFoldDB" id="A0A927MV11"/>
<dbReference type="PANTHER" id="PTHR24221">
    <property type="entry name" value="ATP-BINDING CASSETTE SUB-FAMILY B"/>
    <property type="match status" value="1"/>
</dbReference>
<dbReference type="NCBIfam" id="TIGR02868">
    <property type="entry name" value="CydC"/>
    <property type="match status" value="1"/>
</dbReference>
<dbReference type="InterPro" id="IPR036640">
    <property type="entry name" value="ABC1_TM_sf"/>
</dbReference>
<keyword evidence="3" id="KW-0547">Nucleotide-binding</keyword>
<dbReference type="InterPro" id="IPR017871">
    <property type="entry name" value="ABC_transporter-like_CS"/>
</dbReference>
<evidence type="ECO:0000313" key="10">
    <source>
        <dbReference type="EMBL" id="MBE1606734.1"/>
    </source>
</evidence>
<dbReference type="PANTHER" id="PTHR24221:SF590">
    <property type="entry name" value="COMPONENT LINKED WITH THE ASSEMBLY OF CYTOCHROME' TRANSPORT TRANSMEMBRANE ATP-BINDING PROTEIN ABC TRANSPORTER CYDD-RELATED"/>
    <property type="match status" value="1"/>
</dbReference>
<dbReference type="GO" id="GO:0045454">
    <property type="term" value="P:cell redox homeostasis"/>
    <property type="evidence" value="ECO:0007669"/>
    <property type="project" value="InterPro"/>
</dbReference>
<dbReference type="RefSeq" id="WP_202896392.1">
    <property type="nucleotide sequence ID" value="NZ_BAABJL010000109.1"/>
</dbReference>
<keyword evidence="2 7" id="KW-0812">Transmembrane</keyword>
<proteinExistence type="predicted"/>
<dbReference type="GO" id="GO:0005886">
    <property type="term" value="C:plasma membrane"/>
    <property type="evidence" value="ECO:0007669"/>
    <property type="project" value="UniProtKB-SubCell"/>
</dbReference>
<dbReference type="InterPro" id="IPR011527">
    <property type="entry name" value="ABC1_TM_dom"/>
</dbReference>
<dbReference type="GO" id="GO:0005524">
    <property type="term" value="F:ATP binding"/>
    <property type="evidence" value="ECO:0007669"/>
    <property type="project" value="UniProtKB-KW"/>
</dbReference>
<name>A0A927MV11_9ACTN</name>
<dbReference type="PROSITE" id="PS00211">
    <property type="entry name" value="ABC_TRANSPORTER_1"/>
    <property type="match status" value="1"/>
</dbReference>
<dbReference type="Pfam" id="PF00005">
    <property type="entry name" value="ABC_tran"/>
    <property type="match status" value="1"/>
</dbReference>
<dbReference type="GO" id="GO:0034775">
    <property type="term" value="P:glutathione transmembrane transport"/>
    <property type="evidence" value="ECO:0007669"/>
    <property type="project" value="InterPro"/>
</dbReference>
<dbReference type="InterPro" id="IPR003439">
    <property type="entry name" value="ABC_transporter-like_ATP-bd"/>
</dbReference>
<dbReference type="InterPro" id="IPR039421">
    <property type="entry name" value="Type_1_exporter"/>
</dbReference>
<evidence type="ECO:0000256" key="4">
    <source>
        <dbReference type="ARBA" id="ARBA00022840"/>
    </source>
</evidence>